<dbReference type="Proteomes" id="UP000002941">
    <property type="component" value="Unassembled WGS sequence"/>
</dbReference>
<dbReference type="EMBL" id="AKFT01000186">
    <property type="protein sequence ID" value="EJF38697.1"/>
    <property type="molecule type" value="Genomic_DNA"/>
</dbReference>
<sequence length="59" mass="6574">MSIDFTIEELQQAALRRAGADALRLAHQGEDRSLFSNDFHSKLTREAPERNESILFGGG</sequence>
<dbReference type="AlphaFoldDB" id="J0N2U1"/>
<reference evidence="1 2" key="1">
    <citation type="submission" date="2012-05" db="EMBL/GenBank/DDBJ databases">
        <authorList>
            <person name="Harkins D.M."/>
            <person name="Madupu R."/>
            <person name="Durkin A.S."/>
            <person name="Torralba M."/>
            <person name="Methe B."/>
            <person name="Sutton G.G."/>
            <person name="Nelson K.E."/>
        </authorList>
    </citation>
    <scope>NUCLEOTIDE SEQUENCE [LARGE SCALE GENOMIC DNA]</scope>
    <source>
        <strain evidence="1 2">F0489</strain>
    </source>
</reference>
<name>J0N2U1_9ACTO</name>
<evidence type="ECO:0000313" key="2">
    <source>
        <dbReference type="Proteomes" id="UP000002941"/>
    </source>
</evidence>
<keyword evidence="2" id="KW-1185">Reference proteome</keyword>
<protein>
    <submittedName>
        <fullName evidence="1">Uncharacterized protein</fullName>
    </submittedName>
</protein>
<comment type="caution">
    <text evidence="1">The sequence shown here is derived from an EMBL/GenBank/DDBJ whole genome shotgun (WGS) entry which is preliminary data.</text>
</comment>
<organism evidence="1 2">
    <name type="scientific">Actinomyces massiliensis F0489</name>
    <dbReference type="NCBI Taxonomy" id="1125718"/>
    <lineage>
        <taxon>Bacteria</taxon>
        <taxon>Bacillati</taxon>
        <taxon>Actinomycetota</taxon>
        <taxon>Actinomycetes</taxon>
        <taxon>Actinomycetales</taxon>
        <taxon>Actinomycetaceae</taxon>
        <taxon>Actinomyces</taxon>
    </lineage>
</organism>
<evidence type="ECO:0000313" key="1">
    <source>
        <dbReference type="EMBL" id="EJF38697.1"/>
    </source>
</evidence>
<dbReference type="PATRIC" id="fig|1125718.3.peg.2379"/>
<proteinExistence type="predicted"/>
<accession>J0N2U1</accession>
<gene>
    <name evidence="1" type="ORF">HMPREF1318_1000</name>
</gene>